<evidence type="ECO:0000256" key="4">
    <source>
        <dbReference type="ARBA" id="ARBA00022692"/>
    </source>
</evidence>
<evidence type="ECO:0000256" key="5">
    <source>
        <dbReference type="ARBA" id="ARBA00022741"/>
    </source>
</evidence>
<evidence type="ECO:0000259" key="10">
    <source>
        <dbReference type="PROSITE" id="PS50893"/>
    </source>
</evidence>
<evidence type="ECO:0000256" key="9">
    <source>
        <dbReference type="SAM" id="Phobius"/>
    </source>
</evidence>
<evidence type="ECO:0000256" key="3">
    <source>
        <dbReference type="ARBA" id="ARBA00022475"/>
    </source>
</evidence>
<dbReference type="InterPro" id="IPR003593">
    <property type="entry name" value="AAA+_ATPase"/>
</dbReference>
<dbReference type="InterPro" id="IPR001851">
    <property type="entry name" value="ABC_transp_permease"/>
</dbReference>
<keyword evidence="8 9" id="KW-0472">Membrane</keyword>
<dbReference type="Gene3D" id="3.40.50.300">
    <property type="entry name" value="P-loop containing nucleotide triphosphate hydrolases"/>
    <property type="match status" value="1"/>
</dbReference>
<dbReference type="GO" id="GO:0005524">
    <property type="term" value="F:ATP binding"/>
    <property type="evidence" value="ECO:0007669"/>
    <property type="project" value="UniProtKB-KW"/>
</dbReference>
<dbReference type="InterPro" id="IPR003439">
    <property type="entry name" value="ABC_transporter-like_ATP-bd"/>
</dbReference>
<feature type="transmembrane region" description="Helical" evidence="9">
    <location>
        <begin position="36"/>
        <end position="58"/>
    </location>
</feature>
<evidence type="ECO:0000313" key="11">
    <source>
        <dbReference type="EMBL" id="EME57384.1"/>
    </source>
</evidence>
<dbReference type="PROSITE" id="PS50893">
    <property type="entry name" value="ABC_TRANSPORTER_2"/>
    <property type="match status" value="1"/>
</dbReference>
<evidence type="ECO:0000313" key="12">
    <source>
        <dbReference type="Proteomes" id="UP000011731"/>
    </source>
</evidence>
<reference evidence="11 12" key="1">
    <citation type="journal article" date="2013" name="Genome Announc.">
        <title>Draft Genome Sequence of Rhodococcus ruber Strain BKS 20-38.</title>
        <authorList>
            <person name="Bala M."/>
            <person name="Kumar S."/>
            <person name="Raghava G.P."/>
            <person name="Mayilraj S."/>
        </authorList>
    </citation>
    <scope>NUCLEOTIDE SEQUENCE [LARGE SCALE GENOMIC DNA]</scope>
    <source>
        <strain evidence="11 12">BKS 20-38</strain>
    </source>
</reference>
<keyword evidence="6" id="KW-0067">ATP-binding</keyword>
<dbReference type="GO" id="GO:0005886">
    <property type="term" value="C:plasma membrane"/>
    <property type="evidence" value="ECO:0007669"/>
    <property type="project" value="UniProtKB-SubCell"/>
</dbReference>
<organism evidence="11 12">
    <name type="scientific">Rhodococcus ruber BKS 20-38</name>
    <dbReference type="NCBI Taxonomy" id="1278076"/>
    <lineage>
        <taxon>Bacteria</taxon>
        <taxon>Bacillati</taxon>
        <taxon>Actinomycetota</taxon>
        <taxon>Actinomycetes</taxon>
        <taxon>Mycobacteriales</taxon>
        <taxon>Nocardiaceae</taxon>
        <taxon>Rhodococcus</taxon>
    </lineage>
</organism>
<name>M2ZAJ3_9NOCA</name>
<dbReference type="Proteomes" id="UP000011731">
    <property type="component" value="Unassembled WGS sequence"/>
</dbReference>
<sequence>MTFKLPDIAHRWGPAYESVRSTTLSRYVALPRPLRTVLASPLAQSLLLLVMGALFLLSSGPSSYNGYVLQLIAVYLVATLGLNITTGYAGALSLGQGAAFAIGAYVTGVLAGTHGWPMWAVLPVSLVGGMLVGAAIGLPAGRLGIIGLAMVSLGMVLVVNDMIVQFRTITGGNDGIAGIDPLNGFGGTVVESEWFVPAAILAVAALCYWLHARYRLSGFGRATAAVRDEPIGASALAIRGYLTKVSAFTVGSGLGALSGGLFAYLSAYIAPDAFSPNLSILFLVMVILGGAGSRVGPVIGTVILVLVPLQLDEYPHVNVIVYGLLLLLLMRLRPKGLLTRTSAPASKAADEISRTLEYTAPARTVGSPVLEINDLRKSFGGVHALDGVSLQLRAGEVLGLIGPNGSGKTTLLNVVCGHYAPSDGRIKLRGSEIGGHSPASIAAHGLARTFQTPKTFDGMSVEEHLALALARHDGDPSRMQACRRGALTLLELGGLDPRDTHIRTREGGTLSHGQLRFLEIATALASGPSVLLLDEPAAGLSATEIDGLEAVVSDVAAAGVATIIVEHHLDMVSRLVDRIVVLDLGKVLWEGPPDKLHDDAAVRAAYMGVS</sequence>
<feature type="transmembrane region" description="Helical" evidence="9">
    <location>
        <begin position="245"/>
        <end position="268"/>
    </location>
</feature>
<evidence type="ECO:0000256" key="1">
    <source>
        <dbReference type="ARBA" id="ARBA00004651"/>
    </source>
</evidence>
<dbReference type="SUPFAM" id="SSF52540">
    <property type="entry name" value="P-loop containing nucleoside triphosphate hydrolases"/>
    <property type="match status" value="1"/>
</dbReference>
<dbReference type="GO" id="GO:0015658">
    <property type="term" value="F:branched-chain amino acid transmembrane transporter activity"/>
    <property type="evidence" value="ECO:0007669"/>
    <property type="project" value="InterPro"/>
</dbReference>
<feature type="domain" description="ABC transporter" evidence="10">
    <location>
        <begin position="370"/>
        <end position="609"/>
    </location>
</feature>
<keyword evidence="5" id="KW-0547">Nucleotide-binding</keyword>
<dbReference type="SMART" id="SM00382">
    <property type="entry name" value="AAA"/>
    <property type="match status" value="1"/>
</dbReference>
<evidence type="ECO:0000256" key="6">
    <source>
        <dbReference type="ARBA" id="ARBA00022840"/>
    </source>
</evidence>
<keyword evidence="3" id="KW-1003">Cell membrane</keyword>
<proteinExistence type="predicted"/>
<feature type="transmembrane region" description="Helical" evidence="9">
    <location>
        <begin position="280"/>
        <end position="307"/>
    </location>
</feature>
<feature type="transmembrane region" description="Helical" evidence="9">
    <location>
        <begin position="118"/>
        <end position="138"/>
    </location>
</feature>
<dbReference type="RefSeq" id="WP_003938293.1">
    <property type="nucleotide sequence ID" value="NZ_AOEX01000075.1"/>
</dbReference>
<gene>
    <name evidence="11" type="ORF">G352_21151</name>
</gene>
<dbReference type="GO" id="GO:0016887">
    <property type="term" value="F:ATP hydrolysis activity"/>
    <property type="evidence" value="ECO:0007669"/>
    <property type="project" value="InterPro"/>
</dbReference>
<feature type="transmembrane region" description="Helical" evidence="9">
    <location>
        <begin position="91"/>
        <end position="112"/>
    </location>
</feature>
<dbReference type="PANTHER" id="PTHR45772">
    <property type="entry name" value="CONSERVED COMPONENT OF ABC TRANSPORTER FOR NATURAL AMINO ACIDS-RELATED"/>
    <property type="match status" value="1"/>
</dbReference>
<dbReference type="InterPro" id="IPR027417">
    <property type="entry name" value="P-loop_NTPase"/>
</dbReference>
<keyword evidence="7 9" id="KW-1133">Transmembrane helix</keyword>
<dbReference type="Pfam" id="PF00005">
    <property type="entry name" value="ABC_tran"/>
    <property type="match status" value="1"/>
</dbReference>
<feature type="transmembrane region" description="Helical" evidence="9">
    <location>
        <begin position="314"/>
        <end position="332"/>
    </location>
</feature>
<feature type="transmembrane region" description="Helical" evidence="9">
    <location>
        <begin position="145"/>
        <end position="164"/>
    </location>
</feature>
<feature type="transmembrane region" description="Helical" evidence="9">
    <location>
        <begin position="64"/>
        <end position="84"/>
    </location>
</feature>
<dbReference type="PANTHER" id="PTHR45772:SF9">
    <property type="entry name" value="CONSERVED COMPONENT OF ABC TRANSPORTER FOR NATURAL AMINO ACIDS"/>
    <property type="match status" value="1"/>
</dbReference>
<evidence type="ECO:0000256" key="7">
    <source>
        <dbReference type="ARBA" id="ARBA00022989"/>
    </source>
</evidence>
<keyword evidence="4 9" id="KW-0812">Transmembrane</keyword>
<comment type="caution">
    <text evidence="11">The sequence shown here is derived from an EMBL/GenBank/DDBJ whole genome shotgun (WGS) entry which is preliminary data.</text>
</comment>
<dbReference type="InterPro" id="IPR043428">
    <property type="entry name" value="LivM-like"/>
</dbReference>
<dbReference type="CDD" id="cd06581">
    <property type="entry name" value="TM_PBP1_LivM_like"/>
    <property type="match status" value="1"/>
</dbReference>
<accession>M2ZAJ3</accession>
<dbReference type="EMBL" id="AOEX01000075">
    <property type="protein sequence ID" value="EME57384.1"/>
    <property type="molecule type" value="Genomic_DNA"/>
</dbReference>
<dbReference type="PATRIC" id="fig|1278076.4.peg.4343"/>
<comment type="subcellular location">
    <subcellularLocation>
        <location evidence="1">Cell membrane</location>
        <topology evidence="1">Multi-pass membrane protein</topology>
    </subcellularLocation>
</comment>
<feature type="transmembrane region" description="Helical" evidence="9">
    <location>
        <begin position="194"/>
        <end position="211"/>
    </location>
</feature>
<keyword evidence="12" id="KW-1185">Reference proteome</keyword>
<dbReference type="CDD" id="cd03219">
    <property type="entry name" value="ABC_Mj1267_LivG_branched"/>
    <property type="match status" value="1"/>
</dbReference>
<evidence type="ECO:0000256" key="2">
    <source>
        <dbReference type="ARBA" id="ARBA00022448"/>
    </source>
</evidence>
<dbReference type="InterPro" id="IPR051120">
    <property type="entry name" value="ABC_AA/LPS_Transport"/>
</dbReference>
<dbReference type="AlphaFoldDB" id="M2ZAJ3"/>
<evidence type="ECO:0000256" key="8">
    <source>
        <dbReference type="ARBA" id="ARBA00023136"/>
    </source>
</evidence>
<dbReference type="Pfam" id="PF02653">
    <property type="entry name" value="BPD_transp_2"/>
    <property type="match status" value="1"/>
</dbReference>
<protein>
    <submittedName>
        <fullName evidence="11">Amino acid/amide ABC transporter membrane protein 2</fullName>
    </submittedName>
</protein>
<keyword evidence="2" id="KW-0813">Transport</keyword>